<comment type="subunit">
    <text evidence="8">Part of the 60S ribosomal subunit.</text>
</comment>
<evidence type="ECO:0000256" key="6">
    <source>
        <dbReference type="ARBA" id="ARBA00022980"/>
    </source>
</evidence>
<dbReference type="Gene3D" id="3.10.20.90">
    <property type="entry name" value="Phosphatidylinositol 3-kinase Catalytic Subunit, Chain A, domain 1"/>
    <property type="match status" value="1"/>
</dbReference>
<feature type="domain" description="Ubiquitin-like" evidence="9">
    <location>
        <begin position="3"/>
        <end position="85"/>
    </location>
</feature>
<keyword evidence="6" id="KW-0689">Ribosomal protein</keyword>
<evidence type="ECO:0000256" key="3">
    <source>
        <dbReference type="ARBA" id="ARBA00008373"/>
    </source>
</evidence>
<dbReference type="InterPro" id="IPR050158">
    <property type="entry name" value="Ubiquitin_ubiquitin-like"/>
</dbReference>
<keyword evidence="4" id="KW-0963">Cytoplasm</keyword>
<evidence type="ECO:0000313" key="10">
    <source>
        <dbReference type="EnsemblPlants" id="AUR62031743-RA:cds"/>
    </source>
</evidence>
<dbReference type="Pfam" id="PF01020">
    <property type="entry name" value="Ribosomal_L40e"/>
    <property type="match status" value="1"/>
</dbReference>
<evidence type="ECO:0000313" key="11">
    <source>
        <dbReference type="Proteomes" id="UP000596660"/>
    </source>
</evidence>
<keyword evidence="5" id="KW-1017">Isopeptide bond</keyword>
<proteinExistence type="inferred from homology"/>
<dbReference type="GO" id="GO:0003729">
    <property type="term" value="F:mRNA binding"/>
    <property type="evidence" value="ECO:0007669"/>
    <property type="project" value="UniProtKB-ARBA"/>
</dbReference>
<evidence type="ECO:0000256" key="4">
    <source>
        <dbReference type="ARBA" id="ARBA00022490"/>
    </source>
</evidence>
<reference evidence="10" key="1">
    <citation type="journal article" date="2017" name="Nature">
        <title>The genome of Chenopodium quinoa.</title>
        <authorList>
            <person name="Jarvis D.E."/>
            <person name="Ho Y.S."/>
            <person name="Lightfoot D.J."/>
            <person name="Schmoeckel S.M."/>
            <person name="Li B."/>
            <person name="Borm T.J.A."/>
            <person name="Ohyanagi H."/>
            <person name="Mineta K."/>
            <person name="Michell C.T."/>
            <person name="Saber N."/>
            <person name="Kharbatia N.M."/>
            <person name="Rupper R.R."/>
            <person name="Sharp A.R."/>
            <person name="Dally N."/>
            <person name="Boughton B.A."/>
            <person name="Woo Y.H."/>
            <person name="Gao G."/>
            <person name="Schijlen E.G.W.M."/>
            <person name="Guo X."/>
            <person name="Momin A.A."/>
            <person name="Negrao S."/>
            <person name="Al-Babili S."/>
            <person name="Gehring C."/>
            <person name="Roessner U."/>
            <person name="Jung C."/>
            <person name="Murphy K."/>
            <person name="Arold S.T."/>
            <person name="Gojobori T."/>
            <person name="van der Linden C.G."/>
            <person name="van Loo E.N."/>
            <person name="Jellen E.N."/>
            <person name="Maughan P.J."/>
            <person name="Tester M."/>
        </authorList>
    </citation>
    <scope>NUCLEOTIDE SEQUENCE [LARGE SCALE GENOMIC DNA]</scope>
    <source>
        <strain evidence="10">cv. PI 614886</strain>
    </source>
</reference>
<evidence type="ECO:0000256" key="5">
    <source>
        <dbReference type="ARBA" id="ARBA00022499"/>
    </source>
</evidence>
<dbReference type="InterPro" id="IPR000626">
    <property type="entry name" value="Ubiquitin-like_dom"/>
</dbReference>
<name>A0A803MLD1_CHEQI</name>
<dbReference type="InterPro" id="IPR029071">
    <property type="entry name" value="Ubiquitin-like_domsf"/>
</dbReference>
<comment type="similarity">
    <text evidence="3">In the N-terminal section; belongs to the ubiquitin family.</text>
</comment>
<protein>
    <recommendedName>
        <fullName evidence="9">Ubiquitin-like domain-containing protein</fullName>
    </recommendedName>
</protein>
<dbReference type="InterPro" id="IPR001975">
    <property type="entry name" value="Ribosomal_eL40_dom"/>
</dbReference>
<dbReference type="GO" id="GO:0003735">
    <property type="term" value="F:structural constituent of ribosome"/>
    <property type="evidence" value="ECO:0007669"/>
    <property type="project" value="InterPro"/>
</dbReference>
<comment type="subcellular location">
    <subcellularLocation>
        <location evidence="2">Cytoplasm</location>
    </subcellularLocation>
</comment>
<dbReference type="Pfam" id="PF00240">
    <property type="entry name" value="ubiquitin"/>
    <property type="match status" value="1"/>
</dbReference>
<evidence type="ECO:0000256" key="7">
    <source>
        <dbReference type="ARBA" id="ARBA00023274"/>
    </source>
</evidence>
<dbReference type="GO" id="GO:0005737">
    <property type="term" value="C:cytoplasm"/>
    <property type="evidence" value="ECO:0007669"/>
    <property type="project" value="UniProtKB-SubCell"/>
</dbReference>
<dbReference type="EnsemblPlants" id="AUR62031743-RA">
    <property type="protein sequence ID" value="AUR62031743-RA:cds"/>
    <property type="gene ID" value="AUR62031743"/>
</dbReference>
<sequence length="203" mass="23032">MKMQIFVKILNGTSITLEVKPSNTVVDLKSMIEAKEGIPVDQRLIMGDKELVNNKDYEDCYERTLADYNINKDTTLQLTSRLVGGWLGCNILIPAKLRKLAYHSNLNKKICRKCYARLSPHATNCCKKKCGHSNQLRQKKVPRYFRFRAEYESLVSPIVKYKSSSGHCQFSAQRSKSSAYYHCQLPFATRDGAGAQQAVASTR</sequence>
<dbReference type="AlphaFoldDB" id="A0A803MLD1"/>
<dbReference type="GO" id="GO:0006412">
    <property type="term" value="P:translation"/>
    <property type="evidence" value="ECO:0007669"/>
    <property type="project" value="InterPro"/>
</dbReference>
<comment type="function">
    <text evidence="1">Component of the 60S subunit of the ribosome.</text>
</comment>
<dbReference type="Proteomes" id="UP000596660">
    <property type="component" value="Unplaced"/>
</dbReference>
<reference evidence="10" key="2">
    <citation type="submission" date="2021-03" db="UniProtKB">
        <authorList>
            <consortium name="EnsemblPlants"/>
        </authorList>
    </citation>
    <scope>IDENTIFICATION</scope>
</reference>
<dbReference type="GO" id="GO:1990904">
    <property type="term" value="C:ribonucleoprotein complex"/>
    <property type="evidence" value="ECO:0007669"/>
    <property type="project" value="UniProtKB-KW"/>
</dbReference>
<keyword evidence="7" id="KW-0687">Ribonucleoprotein</keyword>
<evidence type="ECO:0000259" key="9">
    <source>
        <dbReference type="PROSITE" id="PS50053"/>
    </source>
</evidence>
<organism evidence="10 11">
    <name type="scientific">Chenopodium quinoa</name>
    <name type="common">Quinoa</name>
    <dbReference type="NCBI Taxonomy" id="63459"/>
    <lineage>
        <taxon>Eukaryota</taxon>
        <taxon>Viridiplantae</taxon>
        <taxon>Streptophyta</taxon>
        <taxon>Embryophyta</taxon>
        <taxon>Tracheophyta</taxon>
        <taxon>Spermatophyta</taxon>
        <taxon>Magnoliopsida</taxon>
        <taxon>eudicotyledons</taxon>
        <taxon>Gunneridae</taxon>
        <taxon>Pentapetalae</taxon>
        <taxon>Caryophyllales</taxon>
        <taxon>Chenopodiaceae</taxon>
        <taxon>Chenopodioideae</taxon>
        <taxon>Atripliceae</taxon>
        <taxon>Chenopodium</taxon>
    </lineage>
</organism>
<dbReference type="InterPro" id="IPR038587">
    <property type="entry name" value="Ribosomal_eL40_sf"/>
</dbReference>
<accession>A0A803MLD1</accession>
<dbReference type="PROSITE" id="PS50053">
    <property type="entry name" value="UBIQUITIN_2"/>
    <property type="match status" value="1"/>
</dbReference>
<dbReference type="InterPro" id="IPR011332">
    <property type="entry name" value="Ribosomal_zn-bd"/>
</dbReference>
<dbReference type="PANTHER" id="PTHR10666">
    <property type="entry name" value="UBIQUITIN"/>
    <property type="match status" value="1"/>
</dbReference>
<dbReference type="SUPFAM" id="SSF57829">
    <property type="entry name" value="Zn-binding ribosomal proteins"/>
    <property type="match status" value="1"/>
</dbReference>
<evidence type="ECO:0000256" key="2">
    <source>
        <dbReference type="ARBA" id="ARBA00004496"/>
    </source>
</evidence>
<dbReference type="GO" id="GO:0005840">
    <property type="term" value="C:ribosome"/>
    <property type="evidence" value="ECO:0007669"/>
    <property type="project" value="UniProtKB-KW"/>
</dbReference>
<dbReference type="FunFam" id="4.10.1060.50:FF:000001">
    <property type="entry name" value="ubiquitin-60S ribosomal protein L40"/>
    <property type="match status" value="1"/>
</dbReference>
<dbReference type="SMART" id="SM01377">
    <property type="entry name" value="Ribosomal_L40e"/>
    <property type="match status" value="1"/>
</dbReference>
<evidence type="ECO:0000256" key="1">
    <source>
        <dbReference type="ARBA" id="ARBA00002241"/>
    </source>
</evidence>
<dbReference type="SUPFAM" id="SSF54236">
    <property type="entry name" value="Ubiquitin-like"/>
    <property type="match status" value="1"/>
</dbReference>
<evidence type="ECO:0000256" key="8">
    <source>
        <dbReference type="ARBA" id="ARBA00035124"/>
    </source>
</evidence>
<dbReference type="SMART" id="SM00213">
    <property type="entry name" value="UBQ"/>
    <property type="match status" value="1"/>
</dbReference>
<dbReference type="Gramene" id="AUR62031743-RA">
    <property type="protein sequence ID" value="AUR62031743-RA:cds"/>
    <property type="gene ID" value="AUR62031743"/>
</dbReference>
<dbReference type="Gene3D" id="4.10.1060.50">
    <property type="match status" value="1"/>
</dbReference>
<keyword evidence="11" id="KW-1185">Reference proteome</keyword>